<gene>
    <name evidence="1" type="ORF">D5086_0000154880</name>
</gene>
<dbReference type="AlphaFoldDB" id="A0A4U5Q1U0"/>
<protein>
    <submittedName>
        <fullName evidence="1">Uncharacterized protein</fullName>
    </submittedName>
</protein>
<dbReference type="EMBL" id="RCHU01000504">
    <property type="protein sequence ID" value="TKS03491.1"/>
    <property type="molecule type" value="Genomic_DNA"/>
</dbReference>
<proteinExistence type="predicted"/>
<comment type="caution">
    <text evidence="1">The sequence shown here is derived from an EMBL/GenBank/DDBJ whole genome shotgun (WGS) entry which is preliminary data.</text>
</comment>
<evidence type="ECO:0000313" key="1">
    <source>
        <dbReference type="EMBL" id="TKS03491.1"/>
    </source>
</evidence>
<sequence>MDGAKEKGGDSGYSELSEVEVGICGADPIRITEWTHEANDARTGDVWTDLTSLQYARTGLASSVDSDSPLLYSPRWIDHAFSWIGQASLRNLCPSLADPPRVLLDRV</sequence>
<reference evidence="1" key="1">
    <citation type="submission" date="2018-10" db="EMBL/GenBank/DDBJ databases">
        <title>Population genomic analysis revealed the cold adaptation of white poplar.</title>
        <authorList>
            <person name="Liu Y.-J."/>
        </authorList>
    </citation>
    <scope>NUCLEOTIDE SEQUENCE [LARGE SCALE GENOMIC DNA]</scope>
    <source>
        <strain evidence="1">PAL-ZL1</strain>
    </source>
</reference>
<accession>A0A4U5Q1U0</accession>
<name>A0A4U5Q1U0_POPAL</name>
<organism evidence="1">
    <name type="scientific">Populus alba</name>
    <name type="common">White poplar</name>
    <dbReference type="NCBI Taxonomy" id="43335"/>
    <lineage>
        <taxon>Eukaryota</taxon>
        <taxon>Viridiplantae</taxon>
        <taxon>Streptophyta</taxon>
        <taxon>Embryophyta</taxon>
        <taxon>Tracheophyta</taxon>
        <taxon>Spermatophyta</taxon>
        <taxon>Magnoliopsida</taxon>
        <taxon>eudicotyledons</taxon>
        <taxon>Gunneridae</taxon>
        <taxon>Pentapetalae</taxon>
        <taxon>rosids</taxon>
        <taxon>fabids</taxon>
        <taxon>Malpighiales</taxon>
        <taxon>Salicaceae</taxon>
        <taxon>Saliceae</taxon>
        <taxon>Populus</taxon>
    </lineage>
</organism>